<accession>A0ABY7F615</accession>
<evidence type="ECO:0000313" key="2">
    <source>
        <dbReference type="Proteomes" id="UP001164746"/>
    </source>
</evidence>
<sequence length="78" mass="9034">MPRRHQSAESPVPEMSSGLLAHCDTRVLRVRNQRCTKDVWWSFGTRLHQSAESQVPEMSGGLLVHCDTRVLRVRYQRC</sequence>
<dbReference type="EMBL" id="CP111021">
    <property type="protein sequence ID" value="WAR17042.1"/>
    <property type="molecule type" value="Genomic_DNA"/>
</dbReference>
<gene>
    <name evidence="1" type="ORF">MAR_031636</name>
</gene>
<dbReference type="Proteomes" id="UP001164746">
    <property type="component" value="Chromosome 10"/>
</dbReference>
<organism evidence="1 2">
    <name type="scientific">Mya arenaria</name>
    <name type="common">Soft-shell clam</name>
    <dbReference type="NCBI Taxonomy" id="6604"/>
    <lineage>
        <taxon>Eukaryota</taxon>
        <taxon>Metazoa</taxon>
        <taxon>Spiralia</taxon>
        <taxon>Lophotrochozoa</taxon>
        <taxon>Mollusca</taxon>
        <taxon>Bivalvia</taxon>
        <taxon>Autobranchia</taxon>
        <taxon>Heteroconchia</taxon>
        <taxon>Euheterodonta</taxon>
        <taxon>Imparidentia</taxon>
        <taxon>Neoheterodontei</taxon>
        <taxon>Myida</taxon>
        <taxon>Myoidea</taxon>
        <taxon>Myidae</taxon>
        <taxon>Mya</taxon>
    </lineage>
</organism>
<protein>
    <submittedName>
        <fullName evidence="1">Uncharacterized protein</fullName>
    </submittedName>
</protein>
<keyword evidence="2" id="KW-1185">Reference proteome</keyword>
<proteinExistence type="predicted"/>
<evidence type="ECO:0000313" key="1">
    <source>
        <dbReference type="EMBL" id="WAR17042.1"/>
    </source>
</evidence>
<reference evidence="1" key="1">
    <citation type="submission" date="2022-11" db="EMBL/GenBank/DDBJ databases">
        <title>Centuries of genome instability and evolution in soft-shell clam transmissible cancer (bioRxiv).</title>
        <authorList>
            <person name="Hart S.F.M."/>
            <person name="Yonemitsu M.A."/>
            <person name="Giersch R.M."/>
            <person name="Beal B.F."/>
            <person name="Arriagada G."/>
            <person name="Davis B.W."/>
            <person name="Ostrander E.A."/>
            <person name="Goff S.P."/>
            <person name="Metzger M.J."/>
        </authorList>
    </citation>
    <scope>NUCLEOTIDE SEQUENCE</scope>
    <source>
        <strain evidence="1">MELC-2E11</strain>
        <tissue evidence="1">Siphon/mantle</tissue>
    </source>
</reference>
<feature type="non-terminal residue" evidence="1">
    <location>
        <position position="78"/>
    </location>
</feature>
<name>A0ABY7F615_MYAAR</name>